<dbReference type="SUPFAM" id="SSF51735">
    <property type="entry name" value="NAD(P)-binding Rossmann-fold domains"/>
    <property type="match status" value="1"/>
</dbReference>
<sequence length="359" mass="39764">MRTVEVAVIGTGWCGGIRAETLARSALVDRLHLCEIRSDRLAEVEESTRPATATTNYRDIVENDAISVVYISTTPESTHYPIARDCLRAGKHVLLEKPIAMEFWEADELITLARRQSLKFTIGYSQRFNPKVAYAKARIADGTLGRVVNVMVSRHLARGLGKKIASRVKLSPAAMESTHDLDFVFWMLEPAKPVRVYSQGAYGTMRDVNGSYDCMWSTVTMDDGSLVVIGGGWNLPPSYPNFCSTWMEITGTEGALFLDDTHRDNWLNTVSEGTRYPMSTMPGERVDHVFAGQMGPETIHFLECVLRDQPVMVAPEHARMVMETYRAADLSAETGAPVDLPLSNESIAAIADMNAAARR</sequence>
<dbReference type="InterPro" id="IPR051450">
    <property type="entry name" value="Gfo/Idh/MocA_Oxidoreductases"/>
</dbReference>
<accession>A0A917Q889</accession>
<dbReference type="InterPro" id="IPR036291">
    <property type="entry name" value="NAD(P)-bd_dom_sf"/>
</dbReference>
<dbReference type="Pfam" id="PF02894">
    <property type="entry name" value="GFO_IDH_MocA_C"/>
    <property type="match status" value="1"/>
</dbReference>
<dbReference type="SUPFAM" id="SSF55347">
    <property type="entry name" value="Glyceraldehyde-3-phosphate dehydrogenase-like, C-terminal domain"/>
    <property type="match status" value="1"/>
</dbReference>
<dbReference type="GO" id="GO:0000166">
    <property type="term" value="F:nucleotide binding"/>
    <property type="evidence" value="ECO:0007669"/>
    <property type="project" value="InterPro"/>
</dbReference>
<protein>
    <submittedName>
        <fullName evidence="3">Dehydrogenase</fullName>
    </submittedName>
</protein>
<dbReference type="PANTHER" id="PTHR43377:SF1">
    <property type="entry name" value="BILIVERDIN REDUCTASE A"/>
    <property type="match status" value="1"/>
</dbReference>
<dbReference type="InterPro" id="IPR000683">
    <property type="entry name" value="Gfo/Idh/MocA-like_OxRdtase_N"/>
</dbReference>
<dbReference type="PANTHER" id="PTHR43377">
    <property type="entry name" value="BILIVERDIN REDUCTASE A"/>
    <property type="match status" value="1"/>
</dbReference>
<dbReference type="Proteomes" id="UP000600449">
    <property type="component" value="Unassembled WGS sequence"/>
</dbReference>
<keyword evidence="4" id="KW-1185">Reference proteome</keyword>
<dbReference type="InterPro" id="IPR004104">
    <property type="entry name" value="Gfo/Idh/MocA-like_OxRdtase_C"/>
</dbReference>
<evidence type="ECO:0000259" key="1">
    <source>
        <dbReference type="Pfam" id="PF01408"/>
    </source>
</evidence>
<organism evidence="3 4">
    <name type="scientific">Salinarimonas ramus</name>
    <dbReference type="NCBI Taxonomy" id="690164"/>
    <lineage>
        <taxon>Bacteria</taxon>
        <taxon>Pseudomonadati</taxon>
        <taxon>Pseudomonadota</taxon>
        <taxon>Alphaproteobacteria</taxon>
        <taxon>Hyphomicrobiales</taxon>
        <taxon>Salinarimonadaceae</taxon>
        <taxon>Salinarimonas</taxon>
    </lineage>
</organism>
<feature type="domain" description="Gfo/Idh/MocA-like oxidoreductase C-terminal" evidence="2">
    <location>
        <begin position="136"/>
        <end position="340"/>
    </location>
</feature>
<comment type="caution">
    <text evidence="3">The sequence shown here is derived from an EMBL/GenBank/DDBJ whole genome shotgun (WGS) entry which is preliminary data.</text>
</comment>
<evidence type="ECO:0000313" key="3">
    <source>
        <dbReference type="EMBL" id="GGK35631.1"/>
    </source>
</evidence>
<dbReference type="EMBL" id="BMMF01000006">
    <property type="protein sequence ID" value="GGK35631.1"/>
    <property type="molecule type" value="Genomic_DNA"/>
</dbReference>
<dbReference type="RefSeq" id="WP_188913027.1">
    <property type="nucleotide sequence ID" value="NZ_BMMF01000006.1"/>
</dbReference>
<proteinExistence type="predicted"/>
<name>A0A917Q889_9HYPH</name>
<evidence type="ECO:0000313" key="4">
    <source>
        <dbReference type="Proteomes" id="UP000600449"/>
    </source>
</evidence>
<reference evidence="3 4" key="1">
    <citation type="journal article" date="2014" name="Int. J. Syst. Evol. Microbiol.">
        <title>Complete genome sequence of Corynebacterium casei LMG S-19264T (=DSM 44701T), isolated from a smear-ripened cheese.</title>
        <authorList>
            <consortium name="US DOE Joint Genome Institute (JGI-PGF)"/>
            <person name="Walter F."/>
            <person name="Albersmeier A."/>
            <person name="Kalinowski J."/>
            <person name="Ruckert C."/>
        </authorList>
    </citation>
    <scope>NUCLEOTIDE SEQUENCE [LARGE SCALE GENOMIC DNA]</scope>
    <source>
        <strain evidence="3 4">CGMCC 1.9161</strain>
    </source>
</reference>
<evidence type="ECO:0000259" key="2">
    <source>
        <dbReference type="Pfam" id="PF02894"/>
    </source>
</evidence>
<dbReference type="Pfam" id="PF01408">
    <property type="entry name" value="GFO_IDH_MocA"/>
    <property type="match status" value="1"/>
</dbReference>
<dbReference type="Gene3D" id="3.30.360.10">
    <property type="entry name" value="Dihydrodipicolinate Reductase, domain 2"/>
    <property type="match status" value="1"/>
</dbReference>
<gene>
    <name evidence="3" type="ORF">GCM10011322_23140</name>
</gene>
<feature type="domain" description="Gfo/Idh/MocA-like oxidoreductase N-terminal" evidence="1">
    <location>
        <begin position="5"/>
        <end position="124"/>
    </location>
</feature>
<dbReference type="AlphaFoldDB" id="A0A917Q889"/>
<dbReference type="Gene3D" id="3.40.50.720">
    <property type="entry name" value="NAD(P)-binding Rossmann-like Domain"/>
    <property type="match status" value="1"/>
</dbReference>